<dbReference type="OrthoDB" id="416253at2759"/>
<dbReference type="SUPFAM" id="SSF51430">
    <property type="entry name" value="NAD(P)-linked oxidoreductase"/>
    <property type="match status" value="1"/>
</dbReference>
<feature type="site" description="Lowers pKa of active site Tyr" evidence="6">
    <location>
        <position position="79"/>
    </location>
</feature>
<dbReference type="InterPro" id="IPR018170">
    <property type="entry name" value="Aldo/ket_reductase_CS"/>
</dbReference>
<dbReference type="PANTHER" id="PTHR11732">
    <property type="entry name" value="ALDO/KETO REDUCTASE"/>
    <property type="match status" value="1"/>
</dbReference>
<dbReference type="Gene3D" id="3.20.20.100">
    <property type="entry name" value="NADP-dependent oxidoreductase domain"/>
    <property type="match status" value="1"/>
</dbReference>
<evidence type="ECO:0000256" key="4">
    <source>
        <dbReference type="PIRSR" id="PIRSR000097-1"/>
    </source>
</evidence>
<accession>A0A1Y1KH98</accession>
<dbReference type="EMBL" id="GEZM01088517">
    <property type="protein sequence ID" value="JAV58137.1"/>
    <property type="molecule type" value="Transcribed_RNA"/>
</dbReference>
<evidence type="ECO:0000313" key="10">
    <source>
        <dbReference type="Proteomes" id="UP000327044"/>
    </source>
</evidence>
<dbReference type="AlphaFoldDB" id="A0A1Y1KH98"/>
<evidence type="ECO:0000259" key="7">
    <source>
        <dbReference type="Pfam" id="PF00248"/>
    </source>
</evidence>
<dbReference type="Proteomes" id="UP000327044">
    <property type="component" value="Unassembled WGS sequence"/>
</dbReference>
<dbReference type="GO" id="GO:0016491">
    <property type="term" value="F:oxidoreductase activity"/>
    <property type="evidence" value="ECO:0007669"/>
    <property type="project" value="UniProtKB-KW"/>
</dbReference>
<dbReference type="InParanoid" id="A0A1Y1KH98"/>
<keyword evidence="2" id="KW-0521">NADP</keyword>
<feature type="active site" description="Proton donor" evidence="4">
    <location>
        <position position="50"/>
    </location>
</feature>
<dbReference type="InterPro" id="IPR036812">
    <property type="entry name" value="NAD(P)_OxRdtase_dom_sf"/>
</dbReference>
<evidence type="ECO:0000256" key="6">
    <source>
        <dbReference type="PIRSR" id="PIRSR000097-3"/>
    </source>
</evidence>
<dbReference type="InterPro" id="IPR023210">
    <property type="entry name" value="NADP_OxRdtase_dom"/>
</dbReference>
<dbReference type="PROSITE" id="PS00063">
    <property type="entry name" value="ALDOKETO_REDUCTASE_3"/>
    <property type="match status" value="1"/>
</dbReference>
<keyword evidence="10" id="KW-1185">Reference proteome</keyword>
<feature type="binding site" evidence="5">
    <location>
        <position position="112"/>
    </location>
    <ligand>
        <name>substrate</name>
    </ligand>
</feature>
<gene>
    <name evidence="9" type="ORF">PPYR_10259</name>
</gene>
<name>A0A1Y1KH98_PHOPY</name>
<protein>
    <recommendedName>
        <fullName evidence="7">NADP-dependent oxidoreductase domain-containing protein</fullName>
    </recommendedName>
</protein>
<dbReference type="Pfam" id="PF00248">
    <property type="entry name" value="Aldo_ket_red"/>
    <property type="match status" value="1"/>
</dbReference>
<comment type="similarity">
    <text evidence="1">Belongs to the aldo/keto reductase family.</text>
</comment>
<evidence type="ECO:0000313" key="8">
    <source>
        <dbReference type="EMBL" id="JAV58137.1"/>
    </source>
</evidence>
<evidence type="ECO:0000313" key="9">
    <source>
        <dbReference type="EMBL" id="KAB0796198.1"/>
    </source>
</evidence>
<dbReference type="EMBL" id="VVIM01000007">
    <property type="protein sequence ID" value="KAB0796198.1"/>
    <property type="molecule type" value="Genomic_DNA"/>
</dbReference>
<dbReference type="FunFam" id="3.20.20.100:FF:000006">
    <property type="entry name" value="Aldo-keto reductase family 1 member A1"/>
    <property type="match status" value="1"/>
</dbReference>
<evidence type="ECO:0000256" key="1">
    <source>
        <dbReference type="ARBA" id="ARBA00007905"/>
    </source>
</evidence>
<proteinExistence type="inferred from homology"/>
<keyword evidence="3" id="KW-0560">Oxidoreductase</keyword>
<reference evidence="9" key="3">
    <citation type="submission" date="2019-08" db="EMBL/GenBank/DDBJ databases">
        <authorList>
            <consortium name="Photinus pyralis genome working group"/>
            <person name="Fallon T.R."/>
            <person name="Sander Lower S.E."/>
            <person name="Weng J.-K."/>
        </authorList>
    </citation>
    <scope>NUCLEOTIDE SEQUENCE</scope>
    <source>
        <strain evidence="9">1611_PpyrPB1</strain>
        <tissue evidence="9">Whole body</tissue>
    </source>
</reference>
<sequence length="311" mass="35378">MSAPTLTLNDRNRIPVVGLGTSGVYGDAITQAVKDAIDVGYRHIDCAYAYKNERNVGIAIKAKIADGTVKRSDLFLTSKLWCTFHRAESVEVAIRKSLTDLQLDYLDLYVIHSPMAFKINESQSKENLEFSDYDYVLTWKAMEAVAKKGLAWSIGLSNFNKRQIERVLERAEILPVVNQVECHPYLTQTEMIQFCHSKGIQVISYCPLVSPERMGSNKHLPKLLNEKILNEIAEKYSKSPAQIALRWQIQRGLVVIPKSVHKNRQRENIGIFDFELTKNDMDAISALNSNLKVFNFADTRTHPFYPFSGKY</sequence>
<dbReference type="InterPro" id="IPR020471">
    <property type="entry name" value="AKR"/>
</dbReference>
<evidence type="ECO:0000256" key="5">
    <source>
        <dbReference type="PIRSR" id="PIRSR000097-2"/>
    </source>
</evidence>
<dbReference type="PIRSF" id="PIRSF000097">
    <property type="entry name" value="AKR"/>
    <property type="match status" value="1"/>
</dbReference>
<reference evidence="8" key="1">
    <citation type="journal article" date="2016" name="Sci. Rep.">
        <title>Molecular characterization of firefly nuptial gifts: a multi-omics approach sheds light on postcopulatory sexual selection.</title>
        <authorList>
            <person name="Al-Wathiqui N."/>
            <person name="Fallon T.R."/>
            <person name="South A."/>
            <person name="Weng J.K."/>
            <person name="Lewis S.M."/>
        </authorList>
    </citation>
    <scope>NUCLEOTIDE SEQUENCE</scope>
</reference>
<evidence type="ECO:0000256" key="2">
    <source>
        <dbReference type="ARBA" id="ARBA00022857"/>
    </source>
</evidence>
<reference evidence="9 10" key="2">
    <citation type="journal article" date="2018" name="Elife">
        <title>Firefly genomes illuminate parallel origins of bioluminescence in beetles.</title>
        <authorList>
            <person name="Fallon T.R."/>
            <person name="Lower S.E."/>
            <person name="Chang C.H."/>
            <person name="Bessho-Uehara M."/>
            <person name="Martin G.J."/>
            <person name="Bewick A.J."/>
            <person name="Behringer M."/>
            <person name="Debat H.J."/>
            <person name="Wong I."/>
            <person name="Day J.C."/>
            <person name="Suvorov A."/>
            <person name="Silva C.J."/>
            <person name="Stanger-Hall K.F."/>
            <person name="Hall D.W."/>
            <person name="Schmitz R.J."/>
            <person name="Nelson D.R."/>
            <person name="Lewis S.M."/>
            <person name="Shigenobu S."/>
            <person name="Bybee S.M."/>
            <person name="Larracuente A.M."/>
            <person name="Oba Y."/>
            <person name="Weng J.K."/>
        </authorList>
    </citation>
    <scope>NUCLEOTIDE SEQUENCE [LARGE SCALE GENOMIC DNA]</scope>
    <source>
        <strain evidence="9">1611_PpyrPB1</strain>
        <tissue evidence="9">Whole body</tissue>
    </source>
</reference>
<evidence type="ECO:0000256" key="3">
    <source>
        <dbReference type="ARBA" id="ARBA00023002"/>
    </source>
</evidence>
<feature type="domain" description="NADP-dependent oxidoreductase" evidence="7">
    <location>
        <begin position="30"/>
        <end position="288"/>
    </location>
</feature>
<dbReference type="PRINTS" id="PR00069">
    <property type="entry name" value="ALDKETRDTASE"/>
</dbReference>
<organism evidence="8">
    <name type="scientific">Photinus pyralis</name>
    <name type="common">Common eastern firefly</name>
    <name type="synonym">Lampyris pyralis</name>
    <dbReference type="NCBI Taxonomy" id="7054"/>
    <lineage>
        <taxon>Eukaryota</taxon>
        <taxon>Metazoa</taxon>
        <taxon>Ecdysozoa</taxon>
        <taxon>Arthropoda</taxon>
        <taxon>Hexapoda</taxon>
        <taxon>Insecta</taxon>
        <taxon>Pterygota</taxon>
        <taxon>Neoptera</taxon>
        <taxon>Endopterygota</taxon>
        <taxon>Coleoptera</taxon>
        <taxon>Polyphaga</taxon>
        <taxon>Elateriformia</taxon>
        <taxon>Elateroidea</taxon>
        <taxon>Lampyridae</taxon>
        <taxon>Lampyrinae</taxon>
        <taxon>Photinus</taxon>
    </lineage>
</organism>
<dbReference type="PROSITE" id="PS00798">
    <property type="entry name" value="ALDOKETO_REDUCTASE_1"/>
    <property type="match status" value="1"/>
</dbReference>